<accession>A0A0F7L243</accession>
<protein>
    <submittedName>
        <fullName evidence="2">Uncharacterized protein</fullName>
    </submittedName>
</protein>
<dbReference type="EMBL" id="KR029585">
    <property type="protein sequence ID" value="AKH46629.1"/>
    <property type="molecule type" value="Genomic_DNA"/>
</dbReference>
<evidence type="ECO:0000256" key="1">
    <source>
        <dbReference type="SAM" id="MobiDB-lite"/>
    </source>
</evidence>
<organism evidence="2">
    <name type="scientific">uncultured marine virus</name>
    <dbReference type="NCBI Taxonomy" id="186617"/>
    <lineage>
        <taxon>Viruses</taxon>
        <taxon>environmental samples</taxon>
    </lineage>
</organism>
<feature type="region of interest" description="Disordered" evidence="1">
    <location>
        <begin position="1"/>
        <end position="26"/>
    </location>
</feature>
<sequence length="86" mass="10029">MRHGAKRSQAGGCRPQGRQVPDFDEFRNSDRRVRRYIDRCRSYGETDAMPGTVRAMRGPWSPRTLRLRRDAARPAMLMRETGLSHR</sequence>
<reference evidence="2" key="1">
    <citation type="journal article" date="2015" name="Front. Microbiol.">
        <title>Combining genomic sequencing methods to explore viral diversity and reveal potential virus-host interactions.</title>
        <authorList>
            <person name="Chow C.E."/>
            <person name="Winget D.M."/>
            <person name="White R.A.III."/>
            <person name="Hallam S.J."/>
            <person name="Suttle C.A."/>
        </authorList>
    </citation>
    <scope>NUCLEOTIDE SEQUENCE</scope>
    <source>
        <strain evidence="2">Anoxic2_1</strain>
    </source>
</reference>
<name>A0A0F7L243_9VIRU</name>
<evidence type="ECO:0000313" key="2">
    <source>
        <dbReference type="EMBL" id="AKH46629.1"/>
    </source>
</evidence>
<proteinExistence type="predicted"/>
<reference evidence="2" key="2">
    <citation type="submission" date="2015-03" db="EMBL/GenBank/DDBJ databases">
        <authorList>
            <person name="Chow C.-E.T."/>
            <person name="Winget D.M."/>
            <person name="White R.A.III."/>
            <person name="Hallam S.J."/>
            <person name="Suttle C.A."/>
        </authorList>
    </citation>
    <scope>NUCLEOTIDE SEQUENCE</scope>
    <source>
        <strain evidence="2">Anoxic2_1</strain>
    </source>
</reference>